<sequence>KLSKGGLSVYAALSALPGYLVSCGLLDGISGVLLGSAGVFSGTLLCAASSQVINQMMEKERDANMARTKNRPLPTGRITMPQAGVFAGATCSLGTAILFNVGGLMPAAVALSTAALYTMVYTPMKVKSPYNTHVGSIAGSLPVLIGFSVAGVPLFGDLAPWTLFLLQTLWQFPHFYALAWLFRVDYSRAGYRMFPLTDETGHETAAMCRPYMMALAALPVAASALGVTSWMFAFSGVSLRLEFDLVGPDIIAGRSAPPSALAGLRMITVVPNLVYYRYGFARFSKSPSGASARRYFLHSVWYLGAMMGLFVLHAQRPHSKGEEKDSDERGSWFSHEIDFADWRTEFRAKIEKKWCIHDWLKLDPTVARELCPPRPASL</sequence>
<dbReference type="GO" id="GO:0006784">
    <property type="term" value="P:heme A biosynthetic process"/>
    <property type="evidence" value="ECO:0007669"/>
    <property type="project" value="TreeGrafter"/>
</dbReference>
<dbReference type="Gene3D" id="1.10.357.140">
    <property type="entry name" value="UbiA prenyltransferase"/>
    <property type="match status" value="1"/>
</dbReference>
<dbReference type="Pfam" id="PF01040">
    <property type="entry name" value="UbiA"/>
    <property type="match status" value="1"/>
</dbReference>
<feature type="transmembrane region" description="Helical" evidence="8">
    <location>
        <begin position="211"/>
        <end position="233"/>
    </location>
</feature>
<feature type="transmembrane region" description="Helical" evidence="8">
    <location>
        <begin position="134"/>
        <end position="155"/>
    </location>
</feature>
<dbReference type="CDD" id="cd13957">
    <property type="entry name" value="PT_UbiA_Cox10"/>
    <property type="match status" value="1"/>
</dbReference>
<keyword evidence="5" id="KW-0350">Heme biosynthesis</keyword>
<dbReference type="InterPro" id="IPR006369">
    <property type="entry name" value="Protohaem_IX_farnesylTrfase"/>
</dbReference>
<evidence type="ECO:0000313" key="10">
    <source>
        <dbReference type="Proteomes" id="UP000574390"/>
    </source>
</evidence>
<evidence type="ECO:0000256" key="1">
    <source>
        <dbReference type="ARBA" id="ARBA00004141"/>
    </source>
</evidence>
<dbReference type="GO" id="GO:0008495">
    <property type="term" value="F:protoheme IX farnesyltransferase activity"/>
    <property type="evidence" value="ECO:0007669"/>
    <property type="project" value="InterPro"/>
</dbReference>
<keyword evidence="3 8" id="KW-0812">Transmembrane</keyword>
<evidence type="ECO:0000313" key="9">
    <source>
        <dbReference type="EMBL" id="KAF4705058.1"/>
    </source>
</evidence>
<evidence type="ECO:0000256" key="4">
    <source>
        <dbReference type="ARBA" id="ARBA00022989"/>
    </source>
</evidence>
<keyword evidence="4 8" id="KW-1133">Transmembrane helix</keyword>
<keyword evidence="6 8" id="KW-0472">Membrane</keyword>
<comment type="subcellular location">
    <subcellularLocation>
        <location evidence="1">Membrane</location>
        <topology evidence="1">Multi-pass membrane protein</topology>
    </subcellularLocation>
</comment>
<feature type="transmembrane region" description="Helical" evidence="8">
    <location>
        <begin position="104"/>
        <end position="122"/>
    </location>
</feature>
<dbReference type="Proteomes" id="UP000574390">
    <property type="component" value="Unassembled WGS sequence"/>
</dbReference>
<comment type="caution">
    <text evidence="9">The sequence shown here is derived from an EMBL/GenBank/DDBJ whole genome shotgun (WGS) entry which is preliminary data.</text>
</comment>
<evidence type="ECO:0000256" key="5">
    <source>
        <dbReference type="ARBA" id="ARBA00023133"/>
    </source>
</evidence>
<feature type="non-terminal residue" evidence="9">
    <location>
        <position position="1"/>
    </location>
</feature>
<gene>
    <name evidence="9" type="primary">COX10_1</name>
    <name evidence="9" type="ORF">FOZ62_022959</name>
</gene>
<feature type="transmembrane region" description="Helical" evidence="8">
    <location>
        <begin position="295"/>
        <end position="314"/>
    </location>
</feature>
<feature type="transmembrane region" description="Helical" evidence="8">
    <location>
        <begin position="161"/>
        <end position="182"/>
    </location>
</feature>
<accession>A0A7J6Q9X6</accession>
<feature type="transmembrane region" description="Helical" evidence="8">
    <location>
        <begin position="33"/>
        <end position="57"/>
    </location>
</feature>
<evidence type="ECO:0000256" key="6">
    <source>
        <dbReference type="ARBA" id="ARBA00023136"/>
    </source>
</evidence>
<dbReference type="AlphaFoldDB" id="A0A7J6Q9X6"/>
<feature type="transmembrane region" description="Helical" evidence="8">
    <location>
        <begin position="7"/>
        <end position="27"/>
    </location>
</feature>
<keyword evidence="2 9" id="KW-0808">Transferase</keyword>
<evidence type="ECO:0000256" key="8">
    <source>
        <dbReference type="SAM" id="Phobius"/>
    </source>
</evidence>
<reference evidence="9 10" key="1">
    <citation type="submission" date="2020-04" db="EMBL/GenBank/DDBJ databases">
        <title>Perkinsus olseni comparative genomics.</title>
        <authorList>
            <person name="Bogema D.R."/>
        </authorList>
    </citation>
    <scope>NUCLEOTIDE SEQUENCE [LARGE SCALE GENOMIC DNA]</scope>
    <source>
        <strain evidence="9">ATCC PRA-205</strain>
    </source>
</reference>
<dbReference type="PANTHER" id="PTHR43448">
    <property type="entry name" value="PROTOHEME IX FARNESYLTRANSFERASE, MITOCHONDRIAL"/>
    <property type="match status" value="1"/>
</dbReference>
<proteinExistence type="predicted"/>
<dbReference type="InterPro" id="IPR000537">
    <property type="entry name" value="UbiA_prenyltransferase"/>
</dbReference>
<organism evidence="9 10">
    <name type="scientific">Perkinsus olseni</name>
    <name type="common">Perkinsus atlanticus</name>
    <dbReference type="NCBI Taxonomy" id="32597"/>
    <lineage>
        <taxon>Eukaryota</taxon>
        <taxon>Sar</taxon>
        <taxon>Alveolata</taxon>
        <taxon>Perkinsozoa</taxon>
        <taxon>Perkinsea</taxon>
        <taxon>Perkinsida</taxon>
        <taxon>Perkinsidae</taxon>
        <taxon>Perkinsus</taxon>
    </lineage>
</organism>
<dbReference type="EMBL" id="JABANM010031155">
    <property type="protein sequence ID" value="KAF4705058.1"/>
    <property type="molecule type" value="Genomic_DNA"/>
</dbReference>
<name>A0A7J6Q9X6_PEROL</name>
<feature type="transmembrane region" description="Helical" evidence="8">
    <location>
        <begin position="78"/>
        <end position="98"/>
    </location>
</feature>
<dbReference type="PANTHER" id="PTHR43448:SF2">
    <property type="entry name" value="PROTOHEME IX FARNESYLTRANSFERASE, MITOCHONDRIAL"/>
    <property type="match status" value="1"/>
</dbReference>
<evidence type="ECO:0000256" key="3">
    <source>
        <dbReference type="ARBA" id="ARBA00022692"/>
    </source>
</evidence>
<evidence type="ECO:0000256" key="2">
    <source>
        <dbReference type="ARBA" id="ARBA00022679"/>
    </source>
</evidence>
<dbReference type="GO" id="GO:0016020">
    <property type="term" value="C:membrane"/>
    <property type="evidence" value="ECO:0007669"/>
    <property type="project" value="UniProtKB-SubCell"/>
</dbReference>
<dbReference type="GO" id="GO:0005739">
    <property type="term" value="C:mitochondrion"/>
    <property type="evidence" value="ECO:0007669"/>
    <property type="project" value="TreeGrafter"/>
</dbReference>
<dbReference type="InterPro" id="IPR044878">
    <property type="entry name" value="UbiA_sf"/>
</dbReference>
<evidence type="ECO:0000256" key="7">
    <source>
        <dbReference type="ARBA" id="ARBA00030253"/>
    </source>
</evidence>
<protein>
    <recommendedName>
        <fullName evidence="7">Heme O synthase</fullName>
    </recommendedName>
</protein>